<organism evidence="4 5">
    <name type="scientific">Hevea brasiliensis</name>
    <name type="common">Para rubber tree</name>
    <name type="synonym">Siphonia brasiliensis</name>
    <dbReference type="NCBI Taxonomy" id="3981"/>
    <lineage>
        <taxon>Eukaryota</taxon>
        <taxon>Viridiplantae</taxon>
        <taxon>Streptophyta</taxon>
        <taxon>Embryophyta</taxon>
        <taxon>Tracheophyta</taxon>
        <taxon>Spermatophyta</taxon>
        <taxon>Magnoliopsida</taxon>
        <taxon>eudicotyledons</taxon>
        <taxon>Gunneridae</taxon>
        <taxon>Pentapetalae</taxon>
        <taxon>rosids</taxon>
        <taxon>fabids</taxon>
        <taxon>Malpighiales</taxon>
        <taxon>Euphorbiaceae</taxon>
        <taxon>Crotonoideae</taxon>
        <taxon>Micrandreae</taxon>
        <taxon>Hevea</taxon>
    </lineage>
</organism>
<evidence type="ECO:0000256" key="3">
    <source>
        <dbReference type="ARBA" id="ARBA00023242"/>
    </source>
</evidence>
<keyword evidence="5" id="KW-1185">Reference proteome</keyword>
<dbReference type="PANTHER" id="PTHR34105">
    <property type="entry name" value="PROLINE-, GLUTAMIC ACID- AND LEUCINE-RICH PROTEIN 1"/>
    <property type="match status" value="1"/>
</dbReference>
<dbReference type="EMBL" id="JAAGAX010000013">
    <property type="protein sequence ID" value="KAF2294943.1"/>
    <property type="molecule type" value="Genomic_DNA"/>
</dbReference>
<evidence type="ECO:0000256" key="2">
    <source>
        <dbReference type="ARBA" id="ARBA00010511"/>
    </source>
</evidence>
<protein>
    <submittedName>
        <fullName evidence="4">Uncharacterized protein</fullName>
    </submittedName>
</protein>
<dbReference type="SUPFAM" id="SSF48371">
    <property type="entry name" value="ARM repeat"/>
    <property type="match status" value="1"/>
</dbReference>
<dbReference type="OrthoDB" id="20900at2759"/>
<evidence type="ECO:0000313" key="4">
    <source>
        <dbReference type="EMBL" id="KAF2294943.1"/>
    </source>
</evidence>
<dbReference type="Gene3D" id="1.25.10.10">
    <property type="entry name" value="Leucine-rich Repeat Variant"/>
    <property type="match status" value="1"/>
</dbReference>
<comment type="subcellular location">
    <subcellularLocation>
        <location evidence="1">Nucleus</location>
    </subcellularLocation>
</comment>
<dbReference type="PANTHER" id="PTHR34105:SF1">
    <property type="entry name" value="PROLINE-, GLUTAMIC ACID- AND LEUCINE-RICH PROTEIN 1"/>
    <property type="match status" value="1"/>
</dbReference>
<keyword evidence="3" id="KW-0539">Nucleus</keyword>
<dbReference type="InterPro" id="IPR012583">
    <property type="entry name" value="RIX1_N"/>
</dbReference>
<accession>A0A6A6L4E2</accession>
<comment type="caution">
    <text evidence="4">The sequence shown here is derived from an EMBL/GenBank/DDBJ whole genome shotgun (WGS) entry which is preliminary data.</text>
</comment>
<sequence length="852" mass="92766">MAALENLKDMYDVALKPRMLRALLKEDVPDEKKPLGTPLKLSRVVSTIQTFKLLAESITGSMDDKLIERWKSAVDDWLNRLLFLVSSSTMPDKCWAAICLLGVTSQECSSERFLASYAVWFDKLLLHIQSPADSQFVKVASCTSISDLMTRLAGFPNAKKNGTSHAGKLIQPVLRLLQEDSSENVWEGALHLLRTVITFFPASLHRHYDSVEAVIASKILSGKCSINMLKKLAYCLALLPKSRGDDDSWLSMMRKILLLVNGYLTEIFHGLEEETKWDEAVRLLVPPGEITPTSLWGQNLLEETSDRARKRSKLSSVSALMHSCCTMLTTSYPVQVTVPVRSFLALIERVLMVDGSLPHAMSPFVIASEQEFICTELPVLHSYTLDLLTSVVKGIRSQLLPHAAYVVRLVKEYFRRCKLSELRTKIYSIIKMLLISVGVGIAIYLAQEVVNNALLDLNLNGDDASSSANPMAPSEALLQPCRRKRKRGASGSLEQKYDAISLDVEASKSHPTTMIAVKIAALEALEALLTVGGALRSDSKLSKVDNLLINMAADCCKGGWANEESNSFLPNGSTSTHADLQLAILRTLLASLLSPSCVRPPHLAQSLELYRRGRQETGTKLSELCSYALLVLEVLIHPRALPLAGFSSEKSSHEVNGGLQEIGHRSSDSDDVTFERWLGSCKETDTPADGPGKNINSKMPSENLGVQAGSMATKSPGQSKDEPAVANADVEMGNFGDEIIVESQQVQEPILQLQGFTSLKDATVSVVLDDPKIPELELTRVASGTGALVSTDKETAPVEAGMVDRGSEIASTVGSKNTTASALKETVFGSESDHDSSAESLPDIVDADPDSD</sequence>
<comment type="similarity">
    <text evidence="2">Belongs to the RIX1/PELP1 family.</text>
</comment>
<evidence type="ECO:0000313" key="5">
    <source>
        <dbReference type="Proteomes" id="UP000467840"/>
    </source>
</evidence>
<dbReference type="AlphaFoldDB" id="A0A6A6L4E2"/>
<evidence type="ECO:0000256" key="1">
    <source>
        <dbReference type="ARBA" id="ARBA00004123"/>
    </source>
</evidence>
<dbReference type="GO" id="GO:0006364">
    <property type="term" value="P:rRNA processing"/>
    <property type="evidence" value="ECO:0007669"/>
    <property type="project" value="TreeGrafter"/>
</dbReference>
<dbReference type="Proteomes" id="UP000467840">
    <property type="component" value="Chromosome 7"/>
</dbReference>
<reference evidence="4 5" key="1">
    <citation type="journal article" date="2020" name="Mol. Plant">
        <title>The Chromosome-Based Rubber Tree Genome Provides New Insights into Spurge Genome Evolution and Rubber Biosynthesis.</title>
        <authorList>
            <person name="Liu J."/>
            <person name="Shi C."/>
            <person name="Shi C.C."/>
            <person name="Li W."/>
            <person name="Zhang Q.J."/>
            <person name="Zhang Y."/>
            <person name="Li K."/>
            <person name="Lu H.F."/>
            <person name="Shi C."/>
            <person name="Zhu S.T."/>
            <person name="Xiao Z.Y."/>
            <person name="Nan H."/>
            <person name="Yue Y."/>
            <person name="Zhu X.G."/>
            <person name="Wu Y."/>
            <person name="Hong X.N."/>
            <person name="Fan G.Y."/>
            <person name="Tong Y."/>
            <person name="Zhang D."/>
            <person name="Mao C.L."/>
            <person name="Liu Y.L."/>
            <person name="Hao S.J."/>
            <person name="Liu W.Q."/>
            <person name="Lv M.Q."/>
            <person name="Zhang H.B."/>
            <person name="Liu Y."/>
            <person name="Hu-Tang G.R."/>
            <person name="Wang J.P."/>
            <person name="Wang J.H."/>
            <person name="Sun Y.H."/>
            <person name="Ni S.B."/>
            <person name="Chen W.B."/>
            <person name="Zhang X.C."/>
            <person name="Jiao Y.N."/>
            <person name="Eichler E.E."/>
            <person name="Li G.H."/>
            <person name="Liu X."/>
            <person name="Gao L.Z."/>
        </authorList>
    </citation>
    <scope>NUCLEOTIDE SEQUENCE [LARGE SCALE GENOMIC DNA]</scope>
    <source>
        <strain evidence="5">cv. GT1</strain>
        <tissue evidence="4">Leaf</tissue>
    </source>
</reference>
<dbReference type="InterPro" id="IPR011989">
    <property type="entry name" value="ARM-like"/>
</dbReference>
<dbReference type="InterPro" id="IPR016024">
    <property type="entry name" value="ARM-type_fold"/>
</dbReference>
<proteinExistence type="inferred from homology"/>
<dbReference type="GO" id="GO:0005634">
    <property type="term" value="C:nucleus"/>
    <property type="evidence" value="ECO:0007669"/>
    <property type="project" value="UniProtKB-SubCell"/>
</dbReference>
<dbReference type="Pfam" id="PF08167">
    <property type="entry name" value="RIX1"/>
    <property type="match status" value="1"/>
</dbReference>
<name>A0A6A6L4E2_HEVBR</name>
<gene>
    <name evidence="4" type="ORF">GH714_029504</name>
</gene>